<sequence length="53" mass="5910">MPLTQTNKNTSIDYLAVEIADKNNVSSLVAAVEMVGTAPRTLMHHWRGRKSQK</sequence>
<organism evidence="1 2">
    <name type="scientific">Choiromyces venosus 120613-1</name>
    <dbReference type="NCBI Taxonomy" id="1336337"/>
    <lineage>
        <taxon>Eukaryota</taxon>
        <taxon>Fungi</taxon>
        <taxon>Dikarya</taxon>
        <taxon>Ascomycota</taxon>
        <taxon>Pezizomycotina</taxon>
        <taxon>Pezizomycetes</taxon>
        <taxon>Pezizales</taxon>
        <taxon>Tuberaceae</taxon>
        <taxon>Choiromyces</taxon>
    </lineage>
</organism>
<evidence type="ECO:0000313" key="2">
    <source>
        <dbReference type="Proteomes" id="UP000276215"/>
    </source>
</evidence>
<evidence type="ECO:0000313" key="1">
    <source>
        <dbReference type="EMBL" id="RPA97147.1"/>
    </source>
</evidence>
<proteinExistence type="predicted"/>
<accession>A0A3N4JIR5</accession>
<gene>
    <name evidence="1" type="ORF">L873DRAFT_1810220</name>
</gene>
<dbReference type="Proteomes" id="UP000276215">
    <property type="component" value="Unassembled WGS sequence"/>
</dbReference>
<name>A0A3N4JIR5_9PEZI</name>
<protein>
    <submittedName>
        <fullName evidence="1">Uncharacterized protein</fullName>
    </submittedName>
</protein>
<keyword evidence="2" id="KW-1185">Reference proteome</keyword>
<reference evidence="1 2" key="1">
    <citation type="journal article" date="2018" name="Nat. Ecol. Evol.">
        <title>Pezizomycetes genomes reveal the molecular basis of ectomycorrhizal truffle lifestyle.</title>
        <authorList>
            <person name="Murat C."/>
            <person name="Payen T."/>
            <person name="Noel B."/>
            <person name="Kuo A."/>
            <person name="Morin E."/>
            <person name="Chen J."/>
            <person name="Kohler A."/>
            <person name="Krizsan K."/>
            <person name="Balestrini R."/>
            <person name="Da Silva C."/>
            <person name="Montanini B."/>
            <person name="Hainaut M."/>
            <person name="Levati E."/>
            <person name="Barry K.W."/>
            <person name="Belfiori B."/>
            <person name="Cichocki N."/>
            <person name="Clum A."/>
            <person name="Dockter R.B."/>
            <person name="Fauchery L."/>
            <person name="Guy J."/>
            <person name="Iotti M."/>
            <person name="Le Tacon F."/>
            <person name="Lindquist E.A."/>
            <person name="Lipzen A."/>
            <person name="Malagnac F."/>
            <person name="Mello A."/>
            <person name="Molinier V."/>
            <person name="Miyauchi S."/>
            <person name="Poulain J."/>
            <person name="Riccioni C."/>
            <person name="Rubini A."/>
            <person name="Sitrit Y."/>
            <person name="Splivallo R."/>
            <person name="Traeger S."/>
            <person name="Wang M."/>
            <person name="Zifcakova L."/>
            <person name="Wipf D."/>
            <person name="Zambonelli A."/>
            <person name="Paolocci F."/>
            <person name="Nowrousian M."/>
            <person name="Ottonello S."/>
            <person name="Baldrian P."/>
            <person name="Spatafora J.W."/>
            <person name="Henrissat B."/>
            <person name="Nagy L.G."/>
            <person name="Aury J.M."/>
            <person name="Wincker P."/>
            <person name="Grigoriev I.V."/>
            <person name="Bonfante P."/>
            <person name="Martin F.M."/>
        </authorList>
    </citation>
    <scope>NUCLEOTIDE SEQUENCE [LARGE SCALE GENOMIC DNA]</scope>
    <source>
        <strain evidence="1 2">120613-1</strain>
    </source>
</reference>
<dbReference type="EMBL" id="ML120407">
    <property type="protein sequence ID" value="RPA97147.1"/>
    <property type="molecule type" value="Genomic_DNA"/>
</dbReference>
<dbReference type="AlphaFoldDB" id="A0A3N4JIR5"/>